<dbReference type="OrthoDB" id="287041at2759"/>
<evidence type="ECO:0000256" key="4">
    <source>
        <dbReference type="ARBA" id="ARBA00022692"/>
    </source>
</evidence>
<dbReference type="Proteomes" id="UP000660262">
    <property type="component" value="Unassembled WGS sequence"/>
</dbReference>
<dbReference type="InterPro" id="IPR036412">
    <property type="entry name" value="HAD-like_sf"/>
</dbReference>
<evidence type="ECO:0000256" key="9">
    <source>
        <dbReference type="ARBA" id="ARBA00023010"/>
    </source>
</evidence>
<comment type="function">
    <text evidence="12">Essential component of the TIM23 complex, a complex that mediates the translocation of transit peptide-containing proteins across the mitochondrial inner membrane.</text>
</comment>
<dbReference type="InterPro" id="IPR023214">
    <property type="entry name" value="HAD_sf"/>
</dbReference>
<comment type="caution">
    <text evidence="15">The sequence shown here is derived from an EMBL/GenBank/DDBJ whole genome shotgun (WGS) entry which is preliminary data.</text>
</comment>
<dbReference type="FunFam" id="3.40.50.1000:FF:000019">
    <property type="entry name" value="Mitochondrial import inner membrane translocase subunit TIM50"/>
    <property type="match status" value="1"/>
</dbReference>
<evidence type="ECO:0000256" key="5">
    <source>
        <dbReference type="ARBA" id="ARBA00022792"/>
    </source>
</evidence>
<keyword evidence="4" id="KW-0812">Transmembrane</keyword>
<evidence type="ECO:0000256" key="13">
    <source>
        <dbReference type="SAM" id="MobiDB-lite"/>
    </source>
</evidence>
<dbReference type="SUPFAM" id="SSF56784">
    <property type="entry name" value="HAD-like"/>
    <property type="match status" value="1"/>
</dbReference>
<evidence type="ECO:0000256" key="11">
    <source>
        <dbReference type="ARBA" id="ARBA00023136"/>
    </source>
</evidence>
<keyword evidence="9 12" id="KW-0811">Translocation</keyword>
<dbReference type="PROSITE" id="PS50969">
    <property type="entry name" value="FCP1"/>
    <property type="match status" value="1"/>
</dbReference>
<comment type="subcellular location">
    <subcellularLocation>
        <location evidence="1 12">Mitochondrion inner membrane</location>
        <topology evidence="1 12">Single-pass membrane protein</topology>
    </subcellularLocation>
</comment>
<evidence type="ECO:0000313" key="15">
    <source>
        <dbReference type="EMBL" id="GHP12029.1"/>
    </source>
</evidence>
<organism evidence="15 16">
    <name type="scientific">Pycnococcus provasolii</name>
    <dbReference type="NCBI Taxonomy" id="41880"/>
    <lineage>
        <taxon>Eukaryota</taxon>
        <taxon>Viridiplantae</taxon>
        <taxon>Chlorophyta</taxon>
        <taxon>Pseudoscourfieldiophyceae</taxon>
        <taxon>Pseudoscourfieldiales</taxon>
        <taxon>Pycnococcaceae</taxon>
        <taxon>Pycnococcus</taxon>
    </lineage>
</organism>
<keyword evidence="11" id="KW-0472">Membrane</keyword>
<name>A0A830I4S9_9CHLO</name>
<keyword evidence="3 12" id="KW-0813">Transport</keyword>
<keyword evidence="8" id="KW-1133">Transmembrane helix</keyword>
<accession>A0A830I4S9</accession>
<dbReference type="PANTHER" id="PTHR12210">
    <property type="entry name" value="DULLARD PROTEIN PHOSPHATASE"/>
    <property type="match status" value="1"/>
</dbReference>
<dbReference type="SMART" id="SM00577">
    <property type="entry name" value="CPDc"/>
    <property type="match status" value="1"/>
</dbReference>
<keyword evidence="5" id="KW-0999">Mitochondrion inner membrane</keyword>
<evidence type="ECO:0000256" key="3">
    <source>
        <dbReference type="ARBA" id="ARBA00022448"/>
    </source>
</evidence>
<gene>
    <name evidence="15" type="ORF">PPROV_001075600</name>
</gene>
<feature type="region of interest" description="Disordered" evidence="13">
    <location>
        <begin position="151"/>
        <end position="181"/>
    </location>
</feature>
<dbReference type="CDD" id="cd07521">
    <property type="entry name" value="HAD_FCP1-like"/>
    <property type="match status" value="1"/>
</dbReference>
<comment type="similarity">
    <text evidence="2 12">Belongs to the TIM50 family.</text>
</comment>
<evidence type="ECO:0000256" key="2">
    <source>
        <dbReference type="ARBA" id="ARBA00006344"/>
    </source>
</evidence>
<dbReference type="InterPro" id="IPR004274">
    <property type="entry name" value="FCP1_dom"/>
</dbReference>
<evidence type="ECO:0000256" key="12">
    <source>
        <dbReference type="RuleBase" id="RU365079"/>
    </source>
</evidence>
<keyword evidence="16" id="KW-1185">Reference proteome</keyword>
<evidence type="ECO:0000256" key="6">
    <source>
        <dbReference type="ARBA" id="ARBA00022927"/>
    </source>
</evidence>
<evidence type="ECO:0000313" key="16">
    <source>
        <dbReference type="Proteomes" id="UP000660262"/>
    </source>
</evidence>
<keyword evidence="6 12" id="KW-0653">Protein transport</keyword>
<proteinExistence type="inferred from homology"/>
<dbReference type="GO" id="GO:0015031">
    <property type="term" value="P:protein transport"/>
    <property type="evidence" value="ECO:0007669"/>
    <property type="project" value="UniProtKB-KW"/>
</dbReference>
<reference evidence="15" key="1">
    <citation type="submission" date="2020-10" db="EMBL/GenBank/DDBJ databases">
        <title>Unveiling of a novel bifunctional photoreceptor, Dualchrome1, isolated from a cosmopolitan green alga.</title>
        <authorList>
            <person name="Suzuki S."/>
            <person name="Kawachi M."/>
        </authorList>
    </citation>
    <scope>NUCLEOTIDE SEQUENCE</scope>
    <source>
        <strain evidence="15">NIES 2893</strain>
    </source>
</reference>
<dbReference type="GO" id="GO:0005744">
    <property type="term" value="C:TIM23 mitochondrial import inner membrane translocase complex"/>
    <property type="evidence" value="ECO:0007669"/>
    <property type="project" value="UniProtKB-UniRule"/>
</dbReference>
<evidence type="ECO:0000259" key="14">
    <source>
        <dbReference type="PROSITE" id="PS50969"/>
    </source>
</evidence>
<dbReference type="AlphaFoldDB" id="A0A830I4S9"/>
<feature type="domain" description="FCP1 homology" evidence="14">
    <location>
        <begin position="222"/>
        <end position="370"/>
    </location>
</feature>
<dbReference type="InterPro" id="IPR050365">
    <property type="entry name" value="TIM50"/>
</dbReference>
<evidence type="ECO:0000256" key="8">
    <source>
        <dbReference type="ARBA" id="ARBA00022989"/>
    </source>
</evidence>
<keyword evidence="10 12" id="KW-0496">Mitochondrion</keyword>
<dbReference type="Gene3D" id="3.40.50.1000">
    <property type="entry name" value="HAD superfamily/HAD-like"/>
    <property type="match status" value="1"/>
</dbReference>
<evidence type="ECO:0000256" key="10">
    <source>
        <dbReference type="ARBA" id="ARBA00023128"/>
    </source>
</evidence>
<dbReference type="EMBL" id="BNJQ01000038">
    <property type="protein sequence ID" value="GHP12029.1"/>
    <property type="molecule type" value="Genomic_DNA"/>
</dbReference>
<sequence length="428" mass="46392">MAVAMATTTQALRNGLSTALSLVGGARSISSCAQASLPSFTGGPLKSMTHVPLRRCVASSSSASASAAAAACAAKQKQEATQQQPAWAVDAAAEAASAEAAELPPPSAVERAISTVFTTVGATAAVMGTALGVSYQIYTVDELDSMADARFGTRPDIAPPPPPGTPGAVSDSSGGGGDMRDVGYPELAVRKFVDIRRWMDHTINYYKEPSAEKLLPDLPEAYRAHARTLVLDLDETLVHSDWTRARGWRVFKRPGVDEFLNRMSQFYELVVYTHQNHTYVEPIMDRLDPQRRVTYRLARDATKYYNGTQVRDLSRMNRDPSKLLYLTSDPKTALLHPENTIVIPPFKQVSDEGGDDDTALLDIMPFLEMVIKTNAPDVRAVVASYEGKDVIVEFRKRAAALREKREAMASQLKNKGGLASLRFGRAGG</sequence>
<dbReference type="Pfam" id="PF03031">
    <property type="entry name" value="NIF"/>
    <property type="match status" value="1"/>
</dbReference>
<keyword evidence="7 12" id="KW-0809">Transit peptide</keyword>
<evidence type="ECO:0000256" key="1">
    <source>
        <dbReference type="ARBA" id="ARBA00004434"/>
    </source>
</evidence>
<protein>
    <recommendedName>
        <fullName evidence="12">Mitochondrial import inner membrane translocase subunit TIM50</fullName>
    </recommendedName>
</protein>
<comment type="subunit">
    <text evidence="12">Component of the TIM23 complex.</text>
</comment>
<evidence type="ECO:0000256" key="7">
    <source>
        <dbReference type="ARBA" id="ARBA00022946"/>
    </source>
</evidence>